<accession>A0ABY6G015</accession>
<dbReference type="GO" id="GO:0016787">
    <property type="term" value="F:hydrolase activity"/>
    <property type="evidence" value="ECO:0007669"/>
    <property type="project" value="UniProtKB-KW"/>
</dbReference>
<dbReference type="PANTHER" id="PTHR43433:SF5">
    <property type="entry name" value="AB HYDROLASE-1 DOMAIN-CONTAINING PROTEIN"/>
    <property type="match status" value="1"/>
</dbReference>
<keyword evidence="3" id="KW-1185">Reference proteome</keyword>
<protein>
    <submittedName>
        <fullName evidence="2">Alpha/beta fold hydrolase</fullName>
    </submittedName>
</protein>
<keyword evidence="2" id="KW-0378">Hydrolase</keyword>
<evidence type="ECO:0000313" key="3">
    <source>
        <dbReference type="Proteomes" id="UP001164305"/>
    </source>
</evidence>
<sequence length="261" mass="27875">MPTLPVRGVDLALDLSADSGPLVVQLHGLLSSRVRDEQMGLDLGKVLHGHRVLRYDARGHGESSGSWNERDYTWSALAEDLLTLLDIVAPGEKVHGVGPSMGTGTLLHAAARDPERFTTLTLITPPTAWGTRPAQAAVYRANAALVEKAGLEAYLELGADGPVPPALMAAPATYPTVAADLMPTVLRGAAISDLPPKDVVRGLDVPVLILAWTKDYGHPLKTARTLHTLIEDSRLVTARNPYGVVAWPGLFAEHITMDRDG</sequence>
<dbReference type="EMBL" id="CP107020">
    <property type="protein sequence ID" value="UYG16538.1"/>
    <property type="molecule type" value="Genomic_DNA"/>
</dbReference>
<dbReference type="Proteomes" id="UP001164305">
    <property type="component" value="Chromosome"/>
</dbReference>
<dbReference type="InterPro" id="IPR000073">
    <property type="entry name" value="AB_hydrolase_1"/>
</dbReference>
<dbReference type="Gene3D" id="3.40.50.1820">
    <property type="entry name" value="alpha/beta hydrolase"/>
    <property type="match status" value="1"/>
</dbReference>
<proteinExistence type="predicted"/>
<feature type="domain" description="AB hydrolase-1" evidence="1">
    <location>
        <begin position="21"/>
        <end position="129"/>
    </location>
</feature>
<evidence type="ECO:0000259" key="1">
    <source>
        <dbReference type="Pfam" id="PF00561"/>
    </source>
</evidence>
<dbReference type="RefSeq" id="WP_263593751.1">
    <property type="nucleotide sequence ID" value="NZ_CP107020.1"/>
</dbReference>
<name>A0ABY6G015_9MICO</name>
<organism evidence="2 3">
    <name type="scientific">Brachybacterium huguangmaarense</name>
    <dbReference type="NCBI Taxonomy" id="1652028"/>
    <lineage>
        <taxon>Bacteria</taxon>
        <taxon>Bacillati</taxon>
        <taxon>Actinomycetota</taxon>
        <taxon>Actinomycetes</taxon>
        <taxon>Micrococcales</taxon>
        <taxon>Dermabacteraceae</taxon>
        <taxon>Brachybacterium</taxon>
    </lineage>
</organism>
<dbReference type="InterPro" id="IPR029058">
    <property type="entry name" value="AB_hydrolase_fold"/>
</dbReference>
<dbReference type="Pfam" id="PF00561">
    <property type="entry name" value="Abhydrolase_1"/>
    <property type="match status" value="1"/>
</dbReference>
<evidence type="ECO:0000313" key="2">
    <source>
        <dbReference type="EMBL" id="UYG16538.1"/>
    </source>
</evidence>
<reference evidence="2" key="1">
    <citation type="submission" date="2022-10" db="EMBL/GenBank/DDBJ databases">
        <title>Whole-Genome Sequencing of Brachybacterium huguangmaarense BRM-3, Isolated from Betula schmidtii.</title>
        <authorList>
            <person name="Haam D."/>
        </authorList>
    </citation>
    <scope>NUCLEOTIDE SEQUENCE</scope>
    <source>
        <strain evidence="2">BRM-3</strain>
    </source>
</reference>
<dbReference type="PANTHER" id="PTHR43433">
    <property type="entry name" value="HYDROLASE, ALPHA/BETA FOLD FAMILY PROTEIN"/>
    <property type="match status" value="1"/>
</dbReference>
<gene>
    <name evidence="2" type="ORF">BRM3_13145</name>
</gene>
<dbReference type="InterPro" id="IPR050471">
    <property type="entry name" value="AB_hydrolase"/>
</dbReference>
<dbReference type="SUPFAM" id="SSF53474">
    <property type="entry name" value="alpha/beta-Hydrolases"/>
    <property type="match status" value="1"/>
</dbReference>